<proteinExistence type="inferred from homology"/>
<feature type="active site" evidence="6">
    <location>
        <position position="313"/>
    </location>
</feature>
<evidence type="ECO:0000256" key="1">
    <source>
        <dbReference type="ARBA" id="ARBA00007447"/>
    </source>
</evidence>
<dbReference type="InterPro" id="IPR033121">
    <property type="entry name" value="PEPTIDASE_A1"/>
</dbReference>
<dbReference type="OrthoDB" id="771136at2759"/>
<dbReference type="GO" id="GO:0006508">
    <property type="term" value="P:proteolysis"/>
    <property type="evidence" value="ECO:0007669"/>
    <property type="project" value="UniProtKB-KW"/>
</dbReference>
<feature type="domain" description="Peptidase A1" evidence="8">
    <location>
        <begin position="77"/>
        <end position="428"/>
    </location>
</feature>
<dbReference type="InterPro" id="IPR001461">
    <property type="entry name" value="Aspartic_peptidase_A1"/>
</dbReference>
<keyword evidence="5" id="KW-0378">Hydrolase</keyword>
<feature type="active site" evidence="6">
    <location>
        <position position="95"/>
    </location>
</feature>
<evidence type="ECO:0000256" key="6">
    <source>
        <dbReference type="PIRSR" id="PIRSR601461-1"/>
    </source>
</evidence>
<keyword evidence="10" id="KW-1185">Reference proteome</keyword>
<dbReference type="GO" id="GO:0004190">
    <property type="term" value="F:aspartic-type endopeptidase activity"/>
    <property type="evidence" value="ECO:0007669"/>
    <property type="project" value="UniProtKB-KW"/>
</dbReference>
<feature type="region of interest" description="Disordered" evidence="7">
    <location>
        <begin position="1"/>
        <end position="45"/>
    </location>
</feature>
<organism evidence="9 10">
    <name type="scientific">Trichomonascus ciferrii</name>
    <dbReference type="NCBI Taxonomy" id="44093"/>
    <lineage>
        <taxon>Eukaryota</taxon>
        <taxon>Fungi</taxon>
        <taxon>Dikarya</taxon>
        <taxon>Ascomycota</taxon>
        <taxon>Saccharomycotina</taxon>
        <taxon>Dipodascomycetes</taxon>
        <taxon>Dipodascales</taxon>
        <taxon>Trichomonascaceae</taxon>
        <taxon>Trichomonascus</taxon>
        <taxon>Trichomonascus ciferrii complex</taxon>
    </lineage>
</organism>
<name>A0A642UJB3_9ASCO</name>
<accession>A0A642UJB3</accession>
<dbReference type="VEuPathDB" id="FungiDB:TRICI_006866"/>
<dbReference type="AlphaFoldDB" id="A0A642UJB3"/>
<dbReference type="InterPro" id="IPR033876">
    <property type="entry name" value="SAP-like"/>
</dbReference>
<comment type="similarity">
    <text evidence="1">Belongs to the peptidase A1 family.</text>
</comment>
<evidence type="ECO:0000256" key="5">
    <source>
        <dbReference type="ARBA" id="ARBA00022801"/>
    </source>
</evidence>
<dbReference type="Proteomes" id="UP000761534">
    <property type="component" value="Unassembled WGS sequence"/>
</dbReference>
<feature type="compositionally biased region" description="Polar residues" evidence="7">
    <location>
        <begin position="456"/>
        <end position="483"/>
    </location>
</feature>
<dbReference type="FunFam" id="2.40.70.10:FF:000011">
    <property type="entry name" value="Aspartic protease"/>
    <property type="match status" value="1"/>
</dbReference>
<evidence type="ECO:0000259" key="8">
    <source>
        <dbReference type="PROSITE" id="PS51767"/>
    </source>
</evidence>
<evidence type="ECO:0000256" key="4">
    <source>
        <dbReference type="ARBA" id="ARBA00022750"/>
    </source>
</evidence>
<dbReference type="EMBL" id="SWFS01000578">
    <property type="protein sequence ID" value="KAA8896523.1"/>
    <property type="molecule type" value="Genomic_DNA"/>
</dbReference>
<dbReference type="PANTHER" id="PTHR47966:SF65">
    <property type="entry name" value="ASPARTIC-TYPE ENDOPEPTIDASE"/>
    <property type="match status" value="1"/>
</dbReference>
<dbReference type="CDD" id="cd05474">
    <property type="entry name" value="SAP_like"/>
    <property type="match status" value="1"/>
</dbReference>
<dbReference type="SUPFAM" id="SSF50630">
    <property type="entry name" value="Acid proteases"/>
    <property type="match status" value="1"/>
</dbReference>
<evidence type="ECO:0000256" key="3">
    <source>
        <dbReference type="ARBA" id="ARBA00022729"/>
    </source>
</evidence>
<evidence type="ECO:0000256" key="2">
    <source>
        <dbReference type="ARBA" id="ARBA00022670"/>
    </source>
</evidence>
<dbReference type="PANTHER" id="PTHR47966">
    <property type="entry name" value="BETA-SITE APP-CLEAVING ENZYME, ISOFORM A-RELATED"/>
    <property type="match status" value="1"/>
</dbReference>
<dbReference type="PRINTS" id="PR00792">
    <property type="entry name" value="PEPSIN"/>
</dbReference>
<keyword evidence="2" id="KW-0645">Protease</keyword>
<dbReference type="PROSITE" id="PS51767">
    <property type="entry name" value="PEPTIDASE_A1"/>
    <property type="match status" value="1"/>
</dbReference>
<gene>
    <name evidence="9" type="ORF">TRICI_006866</name>
</gene>
<protein>
    <recommendedName>
        <fullName evidence="8">Peptidase A1 domain-containing protein</fullName>
    </recommendedName>
</protein>
<sequence length="493" mass="54500">MSLIPPPVPEETVAPDLESHRKAEDVNTDSDQPLPRAPPRGVAPFPVFGSGFHHVSPRARNGELSLQATLENENTYYTMEIEVGTPGQKINVHLDTGSSDLWVIASNNPNCATNHEEHKLAQQGEEQFIKCGEDSGVFNYNKSSTYHENNTNFHVSYGDDTYARGRYGMDQLVMGDVRIDNASFGIADSANSTIGVFGIGFKLFEQTKANADYFSPEKAYENVPILLKRQGKTKSVSYSLWLNHPESTSGNIIFGGIDHKRYIGDLQKIPVINSVAEGEKPFKMTVILSQMTVRQHKGKEVTVLSGNTPAMLDSGSINTMMPHTVIQMVAKAVGAVYSRDDAAYIQECRLVNNEGTVAFNFSGILLEVPFKGLMQPLRDAEGHIYEFENGEQACELYMTPSQEVILGDTVLRSAYVVYDLDNYEIALAPAKYNVPEDEHDYEVIKNRIPRAKKAPQYTNSKIDPNGPTINSRAQFSPVQTPASTDLVAPKDLE</sequence>
<keyword evidence="3" id="KW-0732">Signal</keyword>
<evidence type="ECO:0000256" key="7">
    <source>
        <dbReference type="SAM" id="MobiDB-lite"/>
    </source>
</evidence>
<dbReference type="Gene3D" id="2.40.70.10">
    <property type="entry name" value="Acid Proteases"/>
    <property type="match status" value="2"/>
</dbReference>
<reference evidence="9" key="1">
    <citation type="journal article" date="2019" name="G3 (Bethesda)">
        <title>Genome Assemblies of Two Rare Opportunistic Yeast Pathogens: Diutina rugosa (syn. Candida rugosa) and Trichomonascus ciferrii (syn. Candida ciferrii).</title>
        <authorList>
            <person name="Mixao V."/>
            <person name="Saus E."/>
            <person name="Hansen A.P."/>
            <person name="Lass-Florl C."/>
            <person name="Gabaldon T."/>
        </authorList>
    </citation>
    <scope>NUCLEOTIDE SEQUENCE</scope>
    <source>
        <strain evidence="9">CBS 4856</strain>
    </source>
</reference>
<comment type="caution">
    <text evidence="9">The sequence shown here is derived from an EMBL/GenBank/DDBJ whole genome shotgun (WGS) entry which is preliminary data.</text>
</comment>
<dbReference type="Pfam" id="PF00026">
    <property type="entry name" value="Asp"/>
    <property type="match status" value="1"/>
</dbReference>
<evidence type="ECO:0000313" key="9">
    <source>
        <dbReference type="EMBL" id="KAA8896523.1"/>
    </source>
</evidence>
<feature type="region of interest" description="Disordered" evidence="7">
    <location>
        <begin position="454"/>
        <end position="493"/>
    </location>
</feature>
<dbReference type="InterPro" id="IPR021109">
    <property type="entry name" value="Peptidase_aspartic_dom_sf"/>
</dbReference>
<keyword evidence="4" id="KW-0064">Aspartyl protease</keyword>
<evidence type="ECO:0000313" key="10">
    <source>
        <dbReference type="Proteomes" id="UP000761534"/>
    </source>
</evidence>